<dbReference type="InterPro" id="IPR016137">
    <property type="entry name" value="RGS"/>
</dbReference>
<dbReference type="AlphaFoldDB" id="A0A9W6YU18"/>
<feature type="compositionally biased region" description="Basic and acidic residues" evidence="1">
    <location>
        <begin position="29"/>
        <end position="41"/>
    </location>
</feature>
<name>A0A9W6YU18_AMBMO</name>
<feature type="region of interest" description="Disordered" evidence="1">
    <location>
        <begin position="149"/>
        <end position="207"/>
    </location>
</feature>
<dbReference type="InterPro" id="IPR052246">
    <property type="entry name" value="Cell_Polariz_PKAAnc"/>
</dbReference>
<dbReference type="EMBL" id="BSXU01000345">
    <property type="protein sequence ID" value="GMG20335.1"/>
    <property type="molecule type" value="Genomic_DNA"/>
</dbReference>
<feature type="compositionally biased region" description="Polar residues" evidence="1">
    <location>
        <begin position="42"/>
        <end position="52"/>
    </location>
</feature>
<dbReference type="PROSITE" id="PS50132">
    <property type="entry name" value="RGS"/>
    <property type="match status" value="1"/>
</dbReference>
<dbReference type="PANTHER" id="PTHR13155:SF1">
    <property type="entry name" value="A-KINASE ANCHOR PROTEIN 10, MITOCHONDRIAL"/>
    <property type="match status" value="1"/>
</dbReference>
<evidence type="ECO:0000256" key="1">
    <source>
        <dbReference type="SAM" id="MobiDB-lite"/>
    </source>
</evidence>
<organism evidence="4 5">
    <name type="scientific">Ambrosiozyma monospora</name>
    <name type="common">Yeast</name>
    <name type="synonym">Endomycopsis monosporus</name>
    <dbReference type="NCBI Taxonomy" id="43982"/>
    <lineage>
        <taxon>Eukaryota</taxon>
        <taxon>Fungi</taxon>
        <taxon>Dikarya</taxon>
        <taxon>Ascomycota</taxon>
        <taxon>Saccharomycotina</taxon>
        <taxon>Pichiomycetes</taxon>
        <taxon>Pichiales</taxon>
        <taxon>Pichiaceae</taxon>
        <taxon>Ambrosiozyma</taxon>
    </lineage>
</organism>
<keyword evidence="2" id="KW-0812">Transmembrane</keyword>
<dbReference type="InterPro" id="IPR044926">
    <property type="entry name" value="RGS_subdomain_2"/>
</dbReference>
<feature type="transmembrane region" description="Helical" evidence="2">
    <location>
        <begin position="386"/>
        <end position="407"/>
    </location>
</feature>
<protein>
    <submittedName>
        <fullName evidence="4">Unnamed protein product</fullName>
    </submittedName>
</protein>
<proteinExistence type="predicted"/>
<reference evidence="4" key="1">
    <citation type="submission" date="2023-04" db="EMBL/GenBank/DDBJ databases">
        <title>Ambrosiozyma monospora NBRC 1965.</title>
        <authorList>
            <person name="Ichikawa N."/>
            <person name="Sato H."/>
            <person name="Tonouchi N."/>
        </authorList>
    </citation>
    <scope>NUCLEOTIDE SEQUENCE</scope>
    <source>
        <strain evidence="4">NBRC 1965</strain>
    </source>
</reference>
<keyword evidence="2" id="KW-0472">Membrane</keyword>
<evidence type="ECO:0000313" key="5">
    <source>
        <dbReference type="Proteomes" id="UP001165063"/>
    </source>
</evidence>
<dbReference type="InterPro" id="IPR036305">
    <property type="entry name" value="RGS_sf"/>
</dbReference>
<dbReference type="GO" id="GO:0005886">
    <property type="term" value="C:plasma membrane"/>
    <property type="evidence" value="ECO:0007669"/>
    <property type="project" value="TreeGrafter"/>
</dbReference>
<feature type="region of interest" description="Disordered" evidence="1">
    <location>
        <begin position="1"/>
        <end position="67"/>
    </location>
</feature>
<gene>
    <name evidence="4" type="ORF">Amon01_000115800</name>
</gene>
<keyword evidence="2" id="KW-1133">Transmembrane helix</keyword>
<evidence type="ECO:0000313" key="4">
    <source>
        <dbReference type="EMBL" id="GMG20335.1"/>
    </source>
</evidence>
<feature type="compositionally biased region" description="Basic and acidic residues" evidence="1">
    <location>
        <begin position="1"/>
        <end position="17"/>
    </location>
</feature>
<evidence type="ECO:0000259" key="3">
    <source>
        <dbReference type="PROSITE" id="PS50132"/>
    </source>
</evidence>
<accession>A0A9W6YU18</accession>
<dbReference type="Pfam" id="PF00615">
    <property type="entry name" value="RGS"/>
    <property type="match status" value="1"/>
</dbReference>
<dbReference type="PANTHER" id="PTHR13155">
    <property type="entry name" value="A-KINASE ANCHOR PROTEINS"/>
    <property type="match status" value="1"/>
</dbReference>
<keyword evidence="5" id="KW-1185">Reference proteome</keyword>
<comment type="caution">
    <text evidence="4">The sequence shown here is derived from an EMBL/GenBank/DDBJ whole genome shotgun (WGS) entry which is preliminary data.</text>
</comment>
<dbReference type="Proteomes" id="UP001165063">
    <property type="component" value="Unassembled WGS sequence"/>
</dbReference>
<dbReference type="SUPFAM" id="SSF48097">
    <property type="entry name" value="Regulator of G-protein signaling, RGS"/>
    <property type="match status" value="1"/>
</dbReference>
<feature type="domain" description="RGS" evidence="3">
    <location>
        <begin position="262"/>
        <end position="382"/>
    </location>
</feature>
<feature type="compositionally biased region" description="Low complexity" evidence="1">
    <location>
        <begin position="150"/>
        <end position="166"/>
    </location>
</feature>
<feature type="transmembrane region" description="Helical" evidence="2">
    <location>
        <begin position="475"/>
        <end position="495"/>
    </location>
</feature>
<dbReference type="Gene3D" id="1.10.167.10">
    <property type="entry name" value="Regulator of G-protein Signalling 4, domain 2"/>
    <property type="match status" value="1"/>
</dbReference>
<sequence length="502" mass="57968">MNDDIEKNPRVLDRGGDNDDDSDNFVKSNFHDKEQLDKQFRDSINTTNSNPFKDQANKRASRSSSLESRPLDRWPTLFEILNRKTQSPVDLWSFYVYMRDGQKSIDYLDFWMDTVQHMALCKSYVKGLRDSLVVNERVRNAGAITEAMASSSSGNIIQQQQQQSQKRQQDPLSYITDTSRSDKPTPSFLYDHKNRDSGASSRDSRSSSMLLDLLMKNNLLEDNDPHRVSSFLRGEGSIRTSDPVVNAKIEELKRLSQVIDMDEQLDFEEDSKRMSKIKPEMVETLIQYDLRKSDKPYEDTKYVSRTSLRKSSRNIMLTYFIQDAKKKLDIPQPMVDRVLHSLEVEGRDDPEVFDEAREYVFKVMEHEAYPNFLRERAMSNISHRSAIIRLILGLVCFLAACWTGYSLIFTDHHPKKNRAVVTIPFFAAFYLLFNAFFKIDPFLCFLGYSESKAADGGLVPIREPFVKKLLRRRSLFVLLIICIVAAAFSCLFALVPGTRLLR</sequence>
<dbReference type="GO" id="GO:0008104">
    <property type="term" value="P:intracellular protein localization"/>
    <property type="evidence" value="ECO:0007669"/>
    <property type="project" value="TreeGrafter"/>
</dbReference>
<feature type="transmembrane region" description="Helical" evidence="2">
    <location>
        <begin position="419"/>
        <end position="437"/>
    </location>
</feature>
<evidence type="ECO:0000256" key="2">
    <source>
        <dbReference type="SAM" id="Phobius"/>
    </source>
</evidence>
<dbReference type="OrthoDB" id="5584247at2759"/>